<evidence type="ECO:0000313" key="3">
    <source>
        <dbReference type="Proteomes" id="UP000717515"/>
    </source>
</evidence>
<dbReference type="InterPro" id="IPR013862">
    <property type="entry name" value="Kei1"/>
</dbReference>
<evidence type="ECO:0000256" key="1">
    <source>
        <dbReference type="SAM" id="Phobius"/>
    </source>
</evidence>
<keyword evidence="1" id="KW-1133">Transmembrane helix</keyword>
<keyword evidence="1" id="KW-0472">Membrane</keyword>
<protein>
    <recommendedName>
        <fullName evidence="4">Inositolphosphorylceramide synthase subunit Kei1-domain-containing protein</fullName>
    </recommendedName>
</protein>
<dbReference type="EMBL" id="JAIFTL010000056">
    <property type="protein sequence ID" value="KAG9324803.1"/>
    <property type="molecule type" value="Genomic_DNA"/>
</dbReference>
<dbReference type="AlphaFoldDB" id="A0A9P8CXU5"/>
<proteinExistence type="predicted"/>
<feature type="transmembrane region" description="Helical" evidence="1">
    <location>
        <begin position="20"/>
        <end position="43"/>
    </location>
</feature>
<evidence type="ECO:0000313" key="2">
    <source>
        <dbReference type="EMBL" id="KAG9324803.1"/>
    </source>
</evidence>
<feature type="transmembrane region" description="Helical" evidence="1">
    <location>
        <begin position="139"/>
        <end position="159"/>
    </location>
</feature>
<feature type="transmembrane region" description="Helical" evidence="1">
    <location>
        <begin position="49"/>
        <end position="70"/>
    </location>
</feature>
<dbReference type="OrthoDB" id="3338076at2759"/>
<feature type="transmembrane region" description="Helical" evidence="1">
    <location>
        <begin position="82"/>
        <end position="104"/>
    </location>
</feature>
<gene>
    <name evidence="2" type="ORF">KVV02_004676</name>
</gene>
<dbReference type="GO" id="GO:0070916">
    <property type="term" value="C:inositol phosphoceramide synthase complex"/>
    <property type="evidence" value="ECO:0007669"/>
    <property type="project" value="TreeGrafter"/>
</dbReference>
<keyword evidence="1" id="KW-0812">Transmembrane</keyword>
<dbReference type="PANTHER" id="PTHR28077:SF1">
    <property type="entry name" value="INOSITOL PHOSPHORYLCERAMIDE SYNTHASE REGULATORY SUBUNIT KEI1"/>
    <property type="match status" value="1"/>
</dbReference>
<evidence type="ECO:0008006" key="4">
    <source>
        <dbReference type="Google" id="ProtNLM"/>
    </source>
</evidence>
<reference evidence="2" key="1">
    <citation type="submission" date="2021-07" db="EMBL/GenBank/DDBJ databases">
        <title>Draft genome of Mortierella alpina, strain LL118, isolated from an aspen leaf litter sample.</title>
        <authorList>
            <person name="Yang S."/>
            <person name="Vinatzer B.A."/>
        </authorList>
    </citation>
    <scope>NUCLEOTIDE SEQUENCE</scope>
    <source>
        <strain evidence="2">LL118</strain>
    </source>
</reference>
<accession>A0A9P8CXU5</accession>
<dbReference type="GO" id="GO:0000139">
    <property type="term" value="C:Golgi membrane"/>
    <property type="evidence" value="ECO:0007669"/>
    <property type="project" value="TreeGrafter"/>
</dbReference>
<name>A0A9P8CXU5_MORAP</name>
<dbReference type="PANTHER" id="PTHR28077">
    <property type="entry name" value="INOSITOL PHOSPHORYLCERAMIDE SYNTHASE REGULATORY SUBUNIT KEI1"/>
    <property type="match status" value="1"/>
</dbReference>
<dbReference type="GO" id="GO:0070917">
    <property type="term" value="F:inositol phosphoceramide synthase regulator activity"/>
    <property type="evidence" value="ECO:0007669"/>
    <property type="project" value="InterPro"/>
</dbReference>
<sequence>MIRLRKCLGVMELKTGKWPLRVTIITVFAILNKVSGFFGIFANGGLAKIIMYLYSVFATFAFAWGLYGVLVDNTRIVGRYALAYVVDLLINAIQTIALAVTWFMSRNQLLGEPQPDQDDSTTTPISDEVRQGFQFEGGISILILLSLWCLHLYFALVVWSYSHSLIHRYDLPSNMVGGAMNSGSDATPMMFLPRMGQDRGKHTVLRNEEDDEFI</sequence>
<dbReference type="Proteomes" id="UP000717515">
    <property type="component" value="Unassembled WGS sequence"/>
</dbReference>
<dbReference type="Pfam" id="PF08552">
    <property type="entry name" value="Kei1"/>
    <property type="match status" value="1"/>
</dbReference>
<dbReference type="GO" id="GO:0006673">
    <property type="term" value="P:inositol phosphoceramide metabolic process"/>
    <property type="evidence" value="ECO:0007669"/>
    <property type="project" value="InterPro"/>
</dbReference>
<comment type="caution">
    <text evidence="2">The sequence shown here is derived from an EMBL/GenBank/DDBJ whole genome shotgun (WGS) entry which is preliminary data.</text>
</comment>
<organism evidence="2 3">
    <name type="scientific">Mortierella alpina</name>
    <name type="common">Oleaginous fungus</name>
    <name type="synonym">Mortierella renispora</name>
    <dbReference type="NCBI Taxonomy" id="64518"/>
    <lineage>
        <taxon>Eukaryota</taxon>
        <taxon>Fungi</taxon>
        <taxon>Fungi incertae sedis</taxon>
        <taxon>Mucoromycota</taxon>
        <taxon>Mortierellomycotina</taxon>
        <taxon>Mortierellomycetes</taxon>
        <taxon>Mortierellales</taxon>
        <taxon>Mortierellaceae</taxon>
        <taxon>Mortierella</taxon>
    </lineage>
</organism>